<dbReference type="PANTHER" id="PTHR43249:SF1">
    <property type="entry name" value="D-GLUCOSIDE 3-DEHYDROGENASE"/>
    <property type="match status" value="1"/>
</dbReference>
<dbReference type="InterPro" id="IPR036291">
    <property type="entry name" value="NAD(P)-bd_dom_sf"/>
</dbReference>
<sequence length="251" mass="26862">MASLADLGGRARLAYAVTRSLGRRAAFEATYGSAPTHDLDAVLADPAVDAVILLTPPDSHRDLGGRILSAGKHLLIEKPAGLVTDDTRFLADQAKVSGLLVAPVLQHRFRPSVRAVEKIISSGESGRLCGVHCLIPWWRPQAYYDEPGRGTYARDGGGVMLTQAIHTLDVLRALCGGVRISAAHAVTSLLHQMEAEDMVCALATFGPDAAPGTIMATTACFPDMPETMTLIFERMTIRLEGLQAQVFHHDG</sequence>
<evidence type="ECO:0000313" key="3">
    <source>
        <dbReference type="EMBL" id="MBL3675436.1"/>
    </source>
</evidence>
<name>A0ABS1S9M9_9RHOB</name>
<accession>A0ABS1S9M9</accession>
<dbReference type="EMBL" id="JAESHT010000025">
    <property type="protein sequence ID" value="MBL3675436.1"/>
    <property type="molecule type" value="Genomic_DNA"/>
</dbReference>
<dbReference type="Gene3D" id="3.40.50.720">
    <property type="entry name" value="NAD(P)-binding Rossmann-like Domain"/>
    <property type="match status" value="1"/>
</dbReference>
<dbReference type="PANTHER" id="PTHR43249">
    <property type="entry name" value="UDP-N-ACETYL-2-AMINO-2-DEOXY-D-GLUCURONATE OXIDASE"/>
    <property type="match status" value="1"/>
</dbReference>
<feature type="domain" description="Gfo/Idh/MocA-like oxidoreductase N-terminal" evidence="1">
    <location>
        <begin position="7"/>
        <end position="101"/>
    </location>
</feature>
<evidence type="ECO:0000313" key="4">
    <source>
        <dbReference type="Proteomes" id="UP000644749"/>
    </source>
</evidence>
<reference evidence="3 4" key="1">
    <citation type="submission" date="2021-01" db="EMBL/GenBank/DDBJ databases">
        <title>011410 draft genome.</title>
        <authorList>
            <person name="Lang L."/>
        </authorList>
    </citation>
    <scope>NUCLEOTIDE SEQUENCE [LARGE SCALE GENOMIC DNA]</scope>
    <source>
        <strain evidence="3 4">KCTC 42845</strain>
    </source>
</reference>
<dbReference type="SUPFAM" id="SSF55347">
    <property type="entry name" value="Glyceraldehyde-3-phosphate dehydrogenase-like, C-terminal domain"/>
    <property type="match status" value="1"/>
</dbReference>
<organism evidence="3 4">
    <name type="scientific">Paracoccus aerius</name>
    <dbReference type="NCBI Taxonomy" id="1915382"/>
    <lineage>
        <taxon>Bacteria</taxon>
        <taxon>Pseudomonadati</taxon>
        <taxon>Pseudomonadota</taxon>
        <taxon>Alphaproteobacteria</taxon>
        <taxon>Rhodobacterales</taxon>
        <taxon>Paracoccaceae</taxon>
        <taxon>Paracoccus</taxon>
    </lineage>
</organism>
<dbReference type="Proteomes" id="UP000644749">
    <property type="component" value="Unassembled WGS sequence"/>
</dbReference>
<dbReference type="Pfam" id="PF01408">
    <property type="entry name" value="GFO_IDH_MocA"/>
    <property type="match status" value="1"/>
</dbReference>
<feature type="domain" description="GFO/IDH/MocA-like oxidoreductase" evidence="2">
    <location>
        <begin position="113"/>
        <end position="237"/>
    </location>
</feature>
<proteinExistence type="predicted"/>
<dbReference type="InterPro" id="IPR052515">
    <property type="entry name" value="Gfo/Idh/MocA_Oxidoreductase"/>
</dbReference>
<gene>
    <name evidence="3" type="ORF">JL111_18350</name>
</gene>
<dbReference type="Pfam" id="PF22725">
    <property type="entry name" value="GFO_IDH_MocA_C3"/>
    <property type="match status" value="1"/>
</dbReference>
<dbReference type="Gene3D" id="3.30.360.10">
    <property type="entry name" value="Dihydrodipicolinate Reductase, domain 2"/>
    <property type="match status" value="1"/>
</dbReference>
<dbReference type="SUPFAM" id="SSF51735">
    <property type="entry name" value="NAD(P)-binding Rossmann-fold domains"/>
    <property type="match status" value="1"/>
</dbReference>
<dbReference type="InterPro" id="IPR000683">
    <property type="entry name" value="Gfo/Idh/MocA-like_OxRdtase_N"/>
</dbReference>
<protein>
    <submittedName>
        <fullName evidence="3">Gfo/Idh/MocA family oxidoreductase</fullName>
    </submittedName>
</protein>
<keyword evidence="4" id="KW-1185">Reference proteome</keyword>
<comment type="caution">
    <text evidence="3">The sequence shown here is derived from an EMBL/GenBank/DDBJ whole genome shotgun (WGS) entry which is preliminary data.</text>
</comment>
<evidence type="ECO:0000259" key="2">
    <source>
        <dbReference type="Pfam" id="PF22725"/>
    </source>
</evidence>
<dbReference type="InterPro" id="IPR055170">
    <property type="entry name" value="GFO_IDH_MocA-like_dom"/>
</dbReference>
<evidence type="ECO:0000259" key="1">
    <source>
        <dbReference type="Pfam" id="PF01408"/>
    </source>
</evidence>